<gene>
    <name evidence="1" type="ORF">L6164_022254</name>
</gene>
<evidence type="ECO:0000313" key="1">
    <source>
        <dbReference type="EMBL" id="KAI4322576.1"/>
    </source>
</evidence>
<sequence>MQSIYIRVLLNKIVFDKIENAIPPIGESNTQNGKWWNAIQCKNKSTNWRNENLLASPIQECLPPYGKLEEEEEIFMKPPPLGSPASASASFLSNETQILLIPKRLEELKGES</sequence>
<dbReference type="EMBL" id="CM039434">
    <property type="protein sequence ID" value="KAI4322576.1"/>
    <property type="molecule type" value="Genomic_DNA"/>
</dbReference>
<keyword evidence="2" id="KW-1185">Reference proteome</keyword>
<reference evidence="1 2" key="1">
    <citation type="journal article" date="2022" name="DNA Res.">
        <title>Chromosomal-level genome assembly of the orchid tree Bauhinia variegata (Leguminosae; Cercidoideae) supports the allotetraploid origin hypothesis of Bauhinia.</title>
        <authorList>
            <person name="Zhong Y."/>
            <person name="Chen Y."/>
            <person name="Zheng D."/>
            <person name="Pang J."/>
            <person name="Liu Y."/>
            <person name="Luo S."/>
            <person name="Meng S."/>
            <person name="Qian L."/>
            <person name="Wei D."/>
            <person name="Dai S."/>
            <person name="Zhou R."/>
        </authorList>
    </citation>
    <scope>NUCLEOTIDE SEQUENCE [LARGE SCALE GENOMIC DNA]</scope>
    <source>
        <strain evidence="1">BV-YZ2020</strain>
    </source>
</reference>
<dbReference type="Proteomes" id="UP000828941">
    <property type="component" value="Chromosome 9"/>
</dbReference>
<proteinExistence type="predicted"/>
<accession>A0ACB9MHG4</accession>
<evidence type="ECO:0000313" key="2">
    <source>
        <dbReference type="Proteomes" id="UP000828941"/>
    </source>
</evidence>
<name>A0ACB9MHG4_BAUVA</name>
<organism evidence="1 2">
    <name type="scientific">Bauhinia variegata</name>
    <name type="common">Purple orchid tree</name>
    <name type="synonym">Phanera variegata</name>
    <dbReference type="NCBI Taxonomy" id="167791"/>
    <lineage>
        <taxon>Eukaryota</taxon>
        <taxon>Viridiplantae</taxon>
        <taxon>Streptophyta</taxon>
        <taxon>Embryophyta</taxon>
        <taxon>Tracheophyta</taxon>
        <taxon>Spermatophyta</taxon>
        <taxon>Magnoliopsida</taxon>
        <taxon>eudicotyledons</taxon>
        <taxon>Gunneridae</taxon>
        <taxon>Pentapetalae</taxon>
        <taxon>rosids</taxon>
        <taxon>fabids</taxon>
        <taxon>Fabales</taxon>
        <taxon>Fabaceae</taxon>
        <taxon>Cercidoideae</taxon>
        <taxon>Cercideae</taxon>
        <taxon>Bauhiniinae</taxon>
        <taxon>Bauhinia</taxon>
    </lineage>
</organism>
<comment type="caution">
    <text evidence="1">The sequence shown here is derived from an EMBL/GenBank/DDBJ whole genome shotgun (WGS) entry which is preliminary data.</text>
</comment>
<protein>
    <submittedName>
        <fullName evidence="1">Uncharacterized protein</fullName>
    </submittedName>
</protein>